<feature type="domain" description="Serine aminopeptidase S33" evidence="3">
    <location>
        <begin position="23"/>
        <end position="230"/>
    </location>
</feature>
<dbReference type="RefSeq" id="WP_069938177.1">
    <property type="nucleotide sequence ID" value="NZ_MAMP01000020.1"/>
</dbReference>
<reference evidence="4 5" key="1">
    <citation type="submission" date="2016-06" db="EMBL/GenBank/DDBJ databases">
        <title>Domibacillus iocasae genome sequencing.</title>
        <authorList>
            <person name="Verma A."/>
            <person name="Pal Y."/>
            <person name="Ojha A.K."/>
            <person name="Krishnamurthi S."/>
        </authorList>
    </citation>
    <scope>NUCLEOTIDE SEQUENCE [LARGE SCALE GENOMIC DNA]</scope>
    <source>
        <strain evidence="4 5">DSM 29979</strain>
    </source>
</reference>
<dbReference type="PIRSF" id="PIRSF017388">
    <property type="entry name" value="Esterase_lipase"/>
    <property type="match status" value="1"/>
</dbReference>
<dbReference type="PANTHER" id="PTHR11614">
    <property type="entry name" value="PHOSPHOLIPASE-RELATED"/>
    <property type="match status" value="1"/>
</dbReference>
<accession>A0A1E7DQC5</accession>
<evidence type="ECO:0000313" key="5">
    <source>
        <dbReference type="Proteomes" id="UP000095658"/>
    </source>
</evidence>
<feature type="active site" description="Nucleophile" evidence="1">
    <location>
        <position position="97"/>
    </location>
</feature>
<dbReference type="Pfam" id="PF12146">
    <property type="entry name" value="Hydrolase_4"/>
    <property type="match status" value="1"/>
</dbReference>
<evidence type="ECO:0000259" key="3">
    <source>
        <dbReference type="Pfam" id="PF12146"/>
    </source>
</evidence>
<dbReference type="SUPFAM" id="SSF53474">
    <property type="entry name" value="alpha/beta-Hydrolases"/>
    <property type="match status" value="1"/>
</dbReference>
<organism evidence="4 5">
    <name type="scientific">Domibacillus iocasae</name>
    <dbReference type="NCBI Taxonomy" id="1714016"/>
    <lineage>
        <taxon>Bacteria</taxon>
        <taxon>Bacillati</taxon>
        <taxon>Bacillota</taxon>
        <taxon>Bacilli</taxon>
        <taxon>Bacillales</taxon>
        <taxon>Bacillaceae</taxon>
        <taxon>Domibacillus</taxon>
    </lineage>
</organism>
<dbReference type="EMBL" id="MAMP01000020">
    <property type="protein sequence ID" value="OES45296.1"/>
    <property type="molecule type" value="Genomic_DNA"/>
</dbReference>
<dbReference type="InterPro" id="IPR012354">
    <property type="entry name" value="Esterase_lipase"/>
</dbReference>
<feature type="binding site" evidence="2">
    <location>
        <position position="98"/>
    </location>
    <ligand>
        <name>substrate</name>
    </ligand>
</feature>
<dbReference type="InterPro" id="IPR022742">
    <property type="entry name" value="Hydrolase_4"/>
</dbReference>
<keyword evidence="5" id="KW-1185">Reference proteome</keyword>
<dbReference type="Gene3D" id="3.40.50.1820">
    <property type="entry name" value="alpha/beta hydrolase"/>
    <property type="match status" value="1"/>
</dbReference>
<dbReference type="InterPro" id="IPR051044">
    <property type="entry name" value="MAG_DAG_Lipase"/>
</dbReference>
<evidence type="ECO:0000256" key="1">
    <source>
        <dbReference type="PIRSR" id="PIRSR017388-1"/>
    </source>
</evidence>
<dbReference type="OrthoDB" id="9786110at2"/>
<dbReference type="AlphaFoldDB" id="A0A1E7DQC5"/>
<sequence length="257" mass="28549">MREEYAVMPGAESFYLEGNEIGIVLSHGFIGTPQSVRDVAEALNKQGFSVIAPRLKGHGTHQADMEKCTHADWYESYSRAYRFLKKRGKRIFLMGQSMGGTLTLKFAAAHQDVEGIITINAALTLPSLDHLRNDPAPRFIPEGPPDIKKENVHEITYEEAPVASIRELQKLMKEVPSVLSRIQVPTLCIKSAVDHVVPPENTSFIYQSISSSQKRLITLADSYHVATMDHDADSIVEASAGFIKSIAFKQDQLKKVL</sequence>
<evidence type="ECO:0000313" key="4">
    <source>
        <dbReference type="EMBL" id="OES45296.1"/>
    </source>
</evidence>
<dbReference type="GO" id="GO:0052689">
    <property type="term" value="F:carboxylic ester hydrolase activity"/>
    <property type="evidence" value="ECO:0007669"/>
    <property type="project" value="InterPro"/>
</dbReference>
<dbReference type="STRING" id="1714016.BA724_04620"/>
<dbReference type="InterPro" id="IPR029058">
    <property type="entry name" value="AB_hydrolase_fold"/>
</dbReference>
<gene>
    <name evidence="4" type="ORF">BA724_04620</name>
</gene>
<comment type="caution">
    <text evidence="4">The sequence shown here is derived from an EMBL/GenBank/DDBJ whole genome shotgun (WGS) entry which is preliminary data.</text>
</comment>
<feature type="active site" description="Charge relay system" evidence="1">
    <location>
        <position position="194"/>
    </location>
</feature>
<dbReference type="Proteomes" id="UP000095658">
    <property type="component" value="Unassembled WGS sequence"/>
</dbReference>
<feature type="active site" description="Charge relay system" evidence="1">
    <location>
        <position position="224"/>
    </location>
</feature>
<proteinExistence type="predicted"/>
<evidence type="ECO:0000256" key="2">
    <source>
        <dbReference type="PIRSR" id="PIRSR017388-2"/>
    </source>
</evidence>
<protein>
    <submittedName>
        <fullName evidence="4">Lipase</fullName>
    </submittedName>
</protein>
<name>A0A1E7DQC5_9BACI</name>
<feature type="binding site" evidence="2">
    <location>
        <position position="29"/>
    </location>
    <ligand>
        <name>substrate</name>
    </ligand>
</feature>